<dbReference type="GO" id="GO:0005576">
    <property type="term" value="C:extracellular region"/>
    <property type="evidence" value="ECO:0007669"/>
    <property type="project" value="UniProtKB-SubCell"/>
</dbReference>
<organism evidence="4 5">
    <name type="scientific">Piloderma croceum (strain F 1598)</name>
    <dbReference type="NCBI Taxonomy" id="765440"/>
    <lineage>
        <taxon>Eukaryota</taxon>
        <taxon>Fungi</taxon>
        <taxon>Dikarya</taxon>
        <taxon>Basidiomycota</taxon>
        <taxon>Agaricomycotina</taxon>
        <taxon>Agaricomycetes</taxon>
        <taxon>Agaricomycetidae</taxon>
        <taxon>Atheliales</taxon>
        <taxon>Atheliaceae</taxon>
        <taxon>Piloderma</taxon>
    </lineage>
</organism>
<keyword evidence="2" id="KW-0964">Secreted</keyword>
<dbReference type="HOGENOM" id="CLU_2441646_0_0_1"/>
<dbReference type="InParanoid" id="A0A0C3FWW0"/>
<dbReference type="GO" id="GO:0008200">
    <property type="term" value="F:ion channel inhibitor activity"/>
    <property type="evidence" value="ECO:0007669"/>
    <property type="project" value="InterPro"/>
</dbReference>
<sequence length="90" mass="9793">MESYLAGYKTQAQLTTHVDKVLSIFQLLSASSIMQFFKSIVISILVLSAYATASTHSDCQKLTDSCEPDIEPCCPGLTCNEEDLVCVPTV</sequence>
<evidence type="ECO:0000313" key="5">
    <source>
        <dbReference type="Proteomes" id="UP000054166"/>
    </source>
</evidence>
<dbReference type="InterPro" id="IPR011696">
    <property type="entry name" value="Huwentoxin-1"/>
</dbReference>
<reference evidence="5" key="2">
    <citation type="submission" date="2015-01" db="EMBL/GenBank/DDBJ databases">
        <title>Evolutionary Origins and Diversification of the Mycorrhizal Mutualists.</title>
        <authorList>
            <consortium name="DOE Joint Genome Institute"/>
            <consortium name="Mycorrhizal Genomics Consortium"/>
            <person name="Kohler A."/>
            <person name="Kuo A."/>
            <person name="Nagy L.G."/>
            <person name="Floudas D."/>
            <person name="Copeland A."/>
            <person name="Barry K.W."/>
            <person name="Cichocki N."/>
            <person name="Veneault-Fourrey C."/>
            <person name="LaButti K."/>
            <person name="Lindquist E.A."/>
            <person name="Lipzen A."/>
            <person name="Lundell T."/>
            <person name="Morin E."/>
            <person name="Murat C."/>
            <person name="Riley R."/>
            <person name="Ohm R."/>
            <person name="Sun H."/>
            <person name="Tunlid A."/>
            <person name="Henrissat B."/>
            <person name="Grigoriev I.V."/>
            <person name="Hibbett D.S."/>
            <person name="Martin F."/>
        </authorList>
    </citation>
    <scope>NUCLEOTIDE SEQUENCE [LARGE SCALE GENOMIC DNA]</scope>
    <source>
        <strain evidence="5">F 1598</strain>
    </source>
</reference>
<dbReference type="AlphaFoldDB" id="A0A0C3FWW0"/>
<reference evidence="4 5" key="1">
    <citation type="submission" date="2014-04" db="EMBL/GenBank/DDBJ databases">
        <authorList>
            <consortium name="DOE Joint Genome Institute"/>
            <person name="Kuo A."/>
            <person name="Tarkka M."/>
            <person name="Buscot F."/>
            <person name="Kohler A."/>
            <person name="Nagy L.G."/>
            <person name="Floudas D."/>
            <person name="Copeland A."/>
            <person name="Barry K.W."/>
            <person name="Cichocki N."/>
            <person name="Veneault-Fourrey C."/>
            <person name="LaButti K."/>
            <person name="Lindquist E.A."/>
            <person name="Lipzen A."/>
            <person name="Lundell T."/>
            <person name="Morin E."/>
            <person name="Murat C."/>
            <person name="Sun H."/>
            <person name="Tunlid A."/>
            <person name="Henrissat B."/>
            <person name="Grigoriev I.V."/>
            <person name="Hibbett D.S."/>
            <person name="Martin F."/>
            <person name="Nordberg H.P."/>
            <person name="Cantor M.N."/>
            <person name="Hua S.X."/>
        </authorList>
    </citation>
    <scope>NUCLEOTIDE SEQUENCE [LARGE SCALE GENOMIC DNA]</scope>
    <source>
        <strain evidence="4 5">F 1598</strain>
    </source>
</reference>
<proteinExistence type="predicted"/>
<evidence type="ECO:0000256" key="3">
    <source>
        <dbReference type="ARBA" id="ARBA00023157"/>
    </source>
</evidence>
<evidence type="ECO:0000256" key="1">
    <source>
        <dbReference type="ARBA" id="ARBA00004613"/>
    </source>
</evidence>
<gene>
    <name evidence="4" type="ORF">PILCRDRAFT_819859</name>
</gene>
<dbReference type="EMBL" id="KN832992">
    <property type="protein sequence ID" value="KIM83071.1"/>
    <property type="molecule type" value="Genomic_DNA"/>
</dbReference>
<evidence type="ECO:0000313" key="4">
    <source>
        <dbReference type="EMBL" id="KIM83071.1"/>
    </source>
</evidence>
<dbReference type="Proteomes" id="UP000054166">
    <property type="component" value="Unassembled WGS sequence"/>
</dbReference>
<accession>A0A0C3FWW0</accession>
<comment type="subcellular location">
    <subcellularLocation>
        <location evidence="1">Secreted</location>
    </subcellularLocation>
</comment>
<dbReference type="Pfam" id="PF07740">
    <property type="entry name" value="Toxin_12"/>
    <property type="match status" value="1"/>
</dbReference>
<keyword evidence="3" id="KW-1015">Disulfide bond</keyword>
<keyword evidence="5" id="KW-1185">Reference proteome</keyword>
<protein>
    <submittedName>
        <fullName evidence="4">Uncharacterized protein</fullName>
    </submittedName>
</protein>
<name>A0A0C3FWW0_PILCF</name>
<evidence type="ECO:0000256" key="2">
    <source>
        <dbReference type="ARBA" id="ARBA00022525"/>
    </source>
</evidence>